<evidence type="ECO:0000256" key="3">
    <source>
        <dbReference type="HAMAP-Rule" id="MF_00242"/>
    </source>
</evidence>
<dbReference type="EC" id="3.5.3.6" evidence="3"/>
<dbReference type="RefSeq" id="WP_106321187.1">
    <property type="nucleotide sequence ID" value="NZ_BOMO01000083.1"/>
</dbReference>
<evidence type="ECO:0000256" key="1">
    <source>
        <dbReference type="ARBA" id="ARBA00010206"/>
    </source>
</evidence>
<dbReference type="PRINTS" id="PR01466">
    <property type="entry name" value="ARGDEIMINASE"/>
</dbReference>
<dbReference type="PANTHER" id="PTHR47271:SF2">
    <property type="entry name" value="ARGININE DEIMINASE"/>
    <property type="match status" value="1"/>
</dbReference>
<dbReference type="Gene3D" id="3.75.10.10">
    <property type="entry name" value="L-arginine/glycine Amidinotransferase, Chain A"/>
    <property type="match status" value="1"/>
</dbReference>
<comment type="caution">
    <text evidence="5">The sequence shown here is derived from an EMBL/GenBank/DDBJ whole genome shotgun (WGS) entry which is preliminary data.</text>
</comment>
<dbReference type="Gene3D" id="1.10.3930.10">
    <property type="entry name" value="Arginine deiminase"/>
    <property type="match status" value="1"/>
</dbReference>
<dbReference type="GO" id="GO:0019546">
    <property type="term" value="P:L-arginine deiminase pathway"/>
    <property type="evidence" value="ECO:0007669"/>
    <property type="project" value="TreeGrafter"/>
</dbReference>
<evidence type="ECO:0000313" key="5">
    <source>
        <dbReference type="EMBL" id="PRX20535.1"/>
    </source>
</evidence>
<keyword evidence="2 3" id="KW-0378">Hydrolase</keyword>
<accession>A0A2T0KBG3</accession>
<dbReference type="HAMAP" id="MF_00242">
    <property type="entry name" value="Arg_deiminase"/>
    <property type="match status" value="1"/>
</dbReference>
<comment type="catalytic activity">
    <reaction evidence="3">
        <text>L-arginine + H2O = L-citrulline + NH4(+)</text>
        <dbReference type="Rhea" id="RHEA:19597"/>
        <dbReference type="ChEBI" id="CHEBI:15377"/>
        <dbReference type="ChEBI" id="CHEBI:28938"/>
        <dbReference type="ChEBI" id="CHEBI:32682"/>
        <dbReference type="ChEBI" id="CHEBI:57743"/>
        <dbReference type="EC" id="3.5.3.6"/>
    </reaction>
</comment>
<dbReference type="PANTHER" id="PTHR47271">
    <property type="entry name" value="ARGININE DEIMINASE"/>
    <property type="match status" value="1"/>
</dbReference>
<reference evidence="5 6" key="1">
    <citation type="submission" date="2018-03" db="EMBL/GenBank/DDBJ databases">
        <title>Genomic Encyclopedia of Archaeal and Bacterial Type Strains, Phase II (KMG-II): from individual species to whole genera.</title>
        <authorList>
            <person name="Goeker M."/>
        </authorList>
    </citation>
    <scope>NUCLEOTIDE SEQUENCE [LARGE SCALE GENOMIC DNA]</scope>
    <source>
        <strain evidence="5 6">DSM 43146</strain>
    </source>
</reference>
<dbReference type="EMBL" id="PVMZ01000008">
    <property type="protein sequence ID" value="PRX20535.1"/>
    <property type="molecule type" value="Genomic_DNA"/>
</dbReference>
<dbReference type="Pfam" id="PF02274">
    <property type="entry name" value="ADI"/>
    <property type="match status" value="1"/>
</dbReference>
<dbReference type="SUPFAM" id="SSF55909">
    <property type="entry name" value="Pentein"/>
    <property type="match status" value="1"/>
</dbReference>
<sequence length="396" mass="42943">MYVDSEVSRLRTVLLHRPSAELARLTPRNNDSLLFDGIPWVSRAQEEHDAFAEALRGRGVEVLYLGDLLAETLTLPEARAELTAGVLAARRLGDSLRATVAGYLADQDAERLAEVLVAGLAHDEIKPGGGGLVYEMMDRHDFVIDPLPNLLFTRDSSVWVGDRVAVTSLAMPARRRETTLTHAVYRHHPRFAGTELLFDPSLEHVEGGDVLVLAPRVLAIGVGERTTPAGAERLAQRVIAAGLAHTVLAVPIAQERATMHLDTVCTMVDVDAVVMYPNLADSLRAWTVTGGPGGELRIGSPRPFLEAAAEAMGIDRLRVIDTGLDPVTAEREQWDDGNNTLAIAPRLCVAYERNVETNAQLERAGIEVVRISGSELGSGRGGPRCMSCPIQRDPLR</sequence>
<dbReference type="UniPathway" id="UPA00254">
    <property type="reaction ID" value="UER00364"/>
</dbReference>
<evidence type="ECO:0000256" key="2">
    <source>
        <dbReference type="ARBA" id="ARBA00022801"/>
    </source>
</evidence>
<organism evidence="5 6">
    <name type="scientific">Actinoplanes italicus</name>
    <dbReference type="NCBI Taxonomy" id="113567"/>
    <lineage>
        <taxon>Bacteria</taxon>
        <taxon>Bacillati</taxon>
        <taxon>Actinomycetota</taxon>
        <taxon>Actinomycetes</taxon>
        <taxon>Micromonosporales</taxon>
        <taxon>Micromonosporaceae</taxon>
        <taxon>Actinoplanes</taxon>
    </lineage>
</organism>
<keyword evidence="6" id="KW-1185">Reference proteome</keyword>
<dbReference type="OrthoDB" id="9807502at2"/>
<dbReference type="PIRSF" id="PIRSF006356">
    <property type="entry name" value="Arg_deiminase"/>
    <property type="match status" value="1"/>
</dbReference>
<protein>
    <recommendedName>
        <fullName evidence="3">Arginine deiminase</fullName>
        <shortName evidence="3">ADI</shortName>
        <ecNumber evidence="3">3.5.3.6</ecNumber>
    </recommendedName>
    <alternativeName>
        <fullName evidence="3">Arginine dihydrolase</fullName>
        <shortName evidence="3">AD</shortName>
    </alternativeName>
</protein>
<dbReference type="GO" id="GO:0016990">
    <property type="term" value="F:arginine deiminase activity"/>
    <property type="evidence" value="ECO:0007669"/>
    <property type="project" value="UniProtKB-UniRule"/>
</dbReference>
<gene>
    <name evidence="3" type="primary">arcA</name>
    <name evidence="5" type="ORF">CLV67_108336</name>
</gene>
<comment type="pathway">
    <text evidence="3">Amino-acid degradation; L-arginine degradation via ADI pathway; carbamoyl phosphate from L-arginine: step 1/2.</text>
</comment>
<feature type="active site" description="Amidino-cysteine intermediate" evidence="3 4">
    <location>
        <position position="385"/>
    </location>
</feature>
<proteinExistence type="inferred from homology"/>
<name>A0A2T0KBG3_9ACTN</name>
<comment type="similarity">
    <text evidence="1 3">Belongs to the arginine deiminase family.</text>
</comment>
<evidence type="ECO:0000313" key="6">
    <source>
        <dbReference type="Proteomes" id="UP000239415"/>
    </source>
</evidence>
<keyword evidence="3" id="KW-0056">Arginine metabolism</keyword>
<dbReference type="GO" id="GO:0005737">
    <property type="term" value="C:cytoplasm"/>
    <property type="evidence" value="ECO:0007669"/>
    <property type="project" value="UniProtKB-SubCell"/>
</dbReference>
<dbReference type="AlphaFoldDB" id="A0A2T0KBG3"/>
<dbReference type="NCBIfam" id="NF002381">
    <property type="entry name" value="PRK01388.1"/>
    <property type="match status" value="1"/>
</dbReference>
<dbReference type="InterPro" id="IPR003876">
    <property type="entry name" value="Arg_deiminase"/>
</dbReference>
<comment type="subcellular location">
    <subcellularLocation>
        <location evidence="3">Cytoplasm</location>
    </subcellularLocation>
</comment>
<dbReference type="Proteomes" id="UP000239415">
    <property type="component" value="Unassembled WGS sequence"/>
</dbReference>
<evidence type="ECO:0000256" key="4">
    <source>
        <dbReference type="PIRSR" id="PIRSR006356-1"/>
    </source>
</evidence>
<keyword evidence="3" id="KW-0963">Cytoplasm</keyword>